<organism evidence="7 8">
    <name type="scientific">Macrolepiota fuliginosa MF-IS2</name>
    <dbReference type="NCBI Taxonomy" id="1400762"/>
    <lineage>
        <taxon>Eukaryota</taxon>
        <taxon>Fungi</taxon>
        <taxon>Dikarya</taxon>
        <taxon>Basidiomycota</taxon>
        <taxon>Agaricomycotina</taxon>
        <taxon>Agaricomycetes</taxon>
        <taxon>Agaricomycetidae</taxon>
        <taxon>Agaricales</taxon>
        <taxon>Agaricineae</taxon>
        <taxon>Agaricaceae</taxon>
        <taxon>Macrolepiota</taxon>
    </lineage>
</organism>
<dbReference type="EMBL" id="MU151238">
    <property type="protein sequence ID" value="KAF9446579.1"/>
    <property type="molecule type" value="Genomic_DNA"/>
</dbReference>
<feature type="region of interest" description="Disordered" evidence="3">
    <location>
        <begin position="771"/>
        <end position="1013"/>
    </location>
</feature>
<keyword evidence="4" id="KW-1133">Transmembrane helix</keyword>
<keyword evidence="4" id="KW-0472">Membrane</keyword>
<reference evidence="7" key="1">
    <citation type="submission" date="2020-11" db="EMBL/GenBank/DDBJ databases">
        <authorList>
            <consortium name="DOE Joint Genome Institute"/>
            <person name="Ahrendt S."/>
            <person name="Riley R."/>
            <person name="Andreopoulos W."/>
            <person name="Labutti K."/>
            <person name="Pangilinan J."/>
            <person name="Ruiz-Duenas F.J."/>
            <person name="Barrasa J.M."/>
            <person name="Sanchez-Garcia M."/>
            <person name="Camarero S."/>
            <person name="Miyauchi S."/>
            <person name="Serrano A."/>
            <person name="Linde D."/>
            <person name="Babiker R."/>
            <person name="Drula E."/>
            <person name="Ayuso-Fernandez I."/>
            <person name="Pacheco R."/>
            <person name="Padilla G."/>
            <person name="Ferreira P."/>
            <person name="Barriuso J."/>
            <person name="Kellner H."/>
            <person name="Castanera R."/>
            <person name="Alfaro M."/>
            <person name="Ramirez L."/>
            <person name="Pisabarro A.G."/>
            <person name="Kuo A."/>
            <person name="Tritt A."/>
            <person name="Lipzen A."/>
            <person name="He G."/>
            <person name="Yan M."/>
            <person name="Ng V."/>
            <person name="Cullen D."/>
            <person name="Martin F."/>
            <person name="Rosso M.-N."/>
            <person name="Henrissat B."/>
            <person name="Hibbett D."/>
            <person name="Martinez A.T."/>
            <person name="Grigoriev I.V."/>
        </authorList>
    </citation>
    <scope>NUCLEOTIDE SEQUENCE</scope>
    <source>
        <strain evidence="7">MF-IS2</strain>
    </source>
</reference>
<evidence type="ECO:0000313" key="8">
    <source>
        <dbReference type="Proteomes" id="UP000807342"/>
    </source>
</evidence>
<comment type="caution">
    <text evidence="7">The sequence shown here is derived from an EMBL/GenBank/DDBJ whole genome shotgun (WGS) entry which is preliminary data.</text>
</comment>
<accession>A0A9P5XA84</accession>
<dbReference type="CDD" id="cd00064">
    <property type="entry name" value="FU"/>
    <property type="match status" value="4"/>
</dbReference>
<evidence type="ECO:0000256" key="3">
    <source>
        <dbReference type="SAM" id="MobiDB-lite"/>
    </source>
</evidence>
<evidence type="ECO:0000256" key="1">
    <source>
        <dbReference type="ARBA" id="ARBA00022536"/>
    </source>
</evidence>
<dbReference type="InterPro" id="IPR002049">
    <property type="entry name" value="LE_dom"/>
</dbReference>
<comment type="caution">
    <text evidence="2">Lacks conserved residue(s) required for the propagation of feature annotation.</text>
</comment>
<dbReference type="PROSITE" id="PS00022">
    <property type="entry name" value="EGF_1"/>
    <property type="match status" value="1"/>
</dbReference>
<dbReference type="Proteomes" id="UP000807342">
    <property type="component" value="Unassembled WGS sequence"/>
</dbReference>
<feature type="compositionally biased region" description="Polar residues" evidence="3">
    <location>
        <begin position="977"/>
        <end position="989"/>
    </location>
</feature>
<dbReference type="PANTHER" id="PTHR15332">
    <property type="entry name" value="PROPROTEIN CONVERTASE SUBTILISIN_KEXIN TYPE 5-LIKE"/>
    <property type="match status" value="1"/>
</dbReference>
<dbReference type="InterPro" id="IPR000742">
    <property type="entry name" value="EGF"/>
</dbReference>
<dbReference type="AlphaFoldDB" id="A0A9P5XA84"/>
<dbReference type="OrthoDB" id="18487at2759"/>
<dbReference type="InterPro" id="IPR009030">
    <property type="entry name" value="Growth_fac_rcpt_cys_sf"/>
</dbReference>
<dbReference type="PROSITE" id="PS50026">
    <property type="entry name" value="EGF_3"/>
    <property type="match status" value="1"/>
</dbReference>
<feature type="chain" id="PRO_5040314748" description="EGF-like domain-containing protein" evidence="5">
    <location>
        <begin position="19"/>
        <end position="1052"/>
    </location>
</feature>
<dbReference type="Pfam" id="PF23106">
    <property type="entry name" value="EGF_Teneurin"/>
    <property type="match status" value="1"/>
</dbReference>
<dbReference type="InterPro" id="IPR006212">
    <property type="entry name" value="Furin_repeat"/>
</dbReference>
<gene>
    <name evidence="7" type="ORF">P691DRAFT_708284</name>
</gene>
<dbReference type="SMART" id="SM00180">
    <property type="entry name" value="EGF_Lam"/>
    <property type="match status" value="2"/>
</dbReference>
<sequence>MALFLLQSLFIAPVLVAAQNALNPTVFCLPGQCLQGYSNLTLGAKLSSPASPLPIHLLPGQYSSTTNPQLLHDALISSSSTITSSAGFTNGSLSLPLDLSLQPGLAVFSDRLYSGQTSFTAVPNSPPNPNASTPLSANSLALSLNVVVIATSSANRIILWDPVPDTNQLPSSLSSAQLSLVDIQVTTCSPSCSSGGICSTQGQCVCQDGFTGSSCESCAPGRFGPTCQKCEDGCDQCDEGISGTGRCLKKSGGGNSCNCLNGVCGSDGNCQCNAGFTKADNGTQCAKCADGFFQTPSGDCKACQVGCVQCASGNGACLACKSGFSQDPNDATKCAPVKQVTSTGVQCPDLGFANGTSACSVCASPCQTCSGGTSNDCTACVQGQYMLNGVCVTANSDGVCSGTNLIADNQKKACDSCGAKCTSCKIPNFTIASFVTQLQCTGCIPGSFLSNGTCVDSCPSGTFVSPQDNMTCIPCDSSCSTCTGSATFCLTCSGQNQLSFNGKCVAASSCPKATFADPSTSSCLSCHPDCATCSGASFNQCTACLPNRPVLNNGRCMPTCLKTEYWDSNANACKNCDSSCGSCSGPGSSGCLSCSNANDRVLRSGSCVAASGACPSSNITTVINPLGVCLSEVVTVPTPSETGTLAPMPSVTGINQPTTIVKGRRLEWWEILLMALGCAFVFLVVIWCCRRRSRKRKEAEKRRVQAYAFADTNATKRSWWKCAGKRDKSVPAYHPDLDDDEVVHTRPLHKEKSDWRWRLVRFGEKLFGHSKSTRVYPDPRRNSMEMSPSVRGKPIAMLSDPTSSSRDTKRRYQHSHSHSHSRSYSDDSLRDVDIDIERGQSPHPRSFSPPRPQRPSRSSDEHSLDLIDLDQHHSRHPRREEEADEEHDMVQLISSYRYTTHKPKTPPTSKPNFFHHGSRSGSRSNTPTPSNSSRTHLLASRAIGQSREPSRERSGGGGRGEEEWDYDLDDYNRHSRSSISTDSMYSQATGHARRLPDVRQPVRDDSVPPVPALKSKFSMSTIGVGDDSLDDRRGLIGRGKLKKKVGSGSFWK</sequence>
<feature type="compositionally biased region" description="Basic residues" evidence="3">
    <location>
        <begin position="808"/>
        <end position="821"/>
    </location>
</feature>
<proteinExistence type="predicted"/>
<feature type="compositionally biased region" description="Low complexity" evidence="3">
    <location>
        <begin position="919"/>
        <end position="935"/>
    </location>
</feature>
<dbReference type="SMART" id="SM00261">
    <property type="entry name" value="FU"/>
    <property type="match status" value="7"/>
</dbReference>
<name>A0A9P5XA84_9AGAR</name>
<feature type="transmembrane region" description="Helical" evidence="4">
    <location>
        <begin position="668"/>
        <end position="689"/>
    </location>
</feature>
<keyword evidence="5" id="KW-0732">Signal</keyword>
<evidence type="ECO:0000256" key="4">
    <source>
        <dbReference type="SAM" id="Phobius"/>
    </source>
</evidence>
<dbReference type="SMART" id="SM00181">
    <property type="entry name" value="EGF"/>
    <property type="match status" value="5"/>
</dbReference>
<feature type="compositionally biased region" description="Basic and acidic residues" evidence="3">
    <location>
        <begin position="823"/>
        <end position="840"/>
    </location>
</feature>
<protein>
    <recommendedName>
        <fullName evidence="6">EGF-like domain-containing protein</fullName>
    </recommendedName>
</protein>
<keyword evidence="1 2" id="KW-0245">EGF-like domain</keyword>
<feature type="disulfide bond" evidence="2">
    <location>
        <begin position="188"/>
        <end position="198"/>
    </location>
</feature>
<evidence type="ECO:0000313" key="7">
    <source>
        <dbReference type="EMBL" id="KAF9446579.1"/>
    </source>
</evidence>
<feature type="signal peptide" evidence="5">
    <location>
        <begin position="1"/>
        <end position="18"/>
    </location>
</feature>
<dbReference type="PROSITE" id="PS01248">
    <property type="entry name" value="EGF_LAM_1"/>
    <property type="match status" value="1"/>
</dbReference>
<evidence type="ECO:0000256" key="5">
    <source>
        <dbReference type="SAM" id="SignalP"/>
    </source>
</evidence>
<keyword evidence="4" id="KW-0812">Transmembrane</keyword>
<feature type="compositionally biased region" description="Basic and acidic residues" evidence="3">
    <location>
        <begin position="857"/>
        <end position="872"/>
    </location>
</feature>
<dbReference type="Gene3D" id="2.10.220.10">
    <property type="entry name" value="Hormone Receptor, Insulin-like Growth Factor Receptor 1, Chain A, domain 2"/>
    <property type="match status" value="4"/>
</dbReference>
<dbReference type="SUPFAM" id="SSF57184">
    <property type="entry name" value="Growth factor receptor domain"/>
    <property type="match status" value="3"/>
</dbReference>
<keyword evidence="8" id="KW-1185">Reference proteome</keyword>
<dbReference type="CDD" id="cd00055">
    <property type="entry name" value="EGF_Lam"/>
    <property type="match status" value="1"/>
</dbReference>
<feature type="compositionally biased region" description="Basic and acidic residues" evidence="3">
    <location>
        <begin position="994"/>
        <end position="1006"/>
    </location>
</feature>
<evidence type="ECO:0000259" key="6">
    <source>
        <dbReference type="PROSITE" id="PS50026"/>
    </source>
</evidence>
<feature type="domain" description="EGF-like" evidence="6">
    <location>
        <begin position="184"/>
        <end position="216"/>
    </location>
</feature>
<feature type="disulfide bond" evidence="2">
    <location>
        <begin position="206"/>
        <end position="215"/>
    </location>
</feature>
<keyword evidence="2" id="KW-1015">Disulfide bond</keyword>
<dbReference type="PANTHER" id="PTHR15332:SF175">
    <property type="entry name" value="PROPROTEIN CONVERTASE SUBTILISIN_KEXIN TYPE 5-LIKE"/>
    <property type="match status" value="1"/>
</dbReference>
<evidence type="ECO:0000256" key="2">
    <source>
        <dbReference type="PROSITE-ProRule" id="PRU00076"/>
    </source>
</evidence>